<sequence>MSLYDPLKDRLSSLRVTTVRMKFADIEEIIGRELPPSARKYPAWWGNNDQDGKRHSAAWLHAGWRTEDLALEMEEVSFVRRDAHSSSPAFLPAIRSSLSAEWTAAGEITLSSEQALAFPAAPKEAGIYRFRFSGEGGSRCYIGESANLDRRFGSYRRPGSTQATNLRLNELMRRQLMEGGRIHLDLITRIGTLAHDGSDKEETLSDKAVRRLFEQAAIVADNATEIESLNR</sequence>
<dbReference type="InterPro" id="IPR056079">
    <property type="entry name" value="DUF7662"/>
</dbReference>
<dbReference type="EMBL" id="CP123385">
    <property type="protein sequence ID" value="XCC95142.1"/>
    <property type="molecule type" value="Genomic_DNA"/>
</dbReference>
<dbReference type="RefSeq" id="WP_353473979.1">
    <property type="nucleotide sequence ID" value="NZ_CP123385.1"/>
</dbReference>
<evidence type="ECO:0000313" key="2">
    <source>
        <dbReference type="EMBL" id="XCC95142.1"/>
    </source>
</evidence>
<accession>A0AAU8AJN4</accession>
<proteinExistence type="predicted"/>
<gene>
    <name evidence="2" type="ORF">PVT71_18810</name>
</gene>
<feature type="domain" description="DUF7662" evidence="1">
    <location>
        <begin position="4"/>
        <end position="80"/>
    </location>
</feature>
<reference evidence="2" key="1">
    <citation type="submission" date="2023-02" db="EMBL/GenBank/DDBJ databases">
        <title>Description and genomic characterization of Salipiger bruguierae sp. nov., isolated from the sediment of mangrove plant Bruguiera sexangula.</title>
        <authorList>
            <person name="Long M."/>
        </authorList>
    </citation>
    <scope>NUCLEOTIDE SEQUENCE</scope>
    <source>
        <strain evidence="2">H15</strain>
    </source>
</reference>
<dbReference type="Pfam" id="PF24698">
    <property type="entry name" value="DUF7662"/>
    <property type="match status" value="1"/>
</dbReference>
<organism evidence="2">
    <name type="scientific">Alloyangia sp. H15</name>
    <dbReference type="NCBI Taxonomy" id="3029062"/>
    <lineage>
        <taxon>Bacteria</taxon>
        <taxon>Pseudomonadati</taxon>
        <taxon>Pseudomonadota</taxon>
        <taxon>Alphaproteobacteria</taxon>
        <taxon>Rhodobacterales</taxon>
        <taxon>Roseobacteraceae</taxon>
        <taxon>Alloyangia</taxon>
    </lineage>
</organism>
<dbReference type="AlphaFoldDB" id="A0AAU8AJN4"/>
<protein>
    <recommendedName>
        <fullName evidence="1">DUF7662 domain-containing protein</fullName>
    </recommendedName>
</protein>
<evidence type="ECO:0000259" key="1">
    <source>
        <dbReference type="Pfam" id="PF24698"/>
    </source>
</evidence>
<name>A0AAU8AJN4_9RHOB</name>